<sequence length="75" mass="8226">MKASAFVYPWDVNGDPQAPARIAALGVRQVTLASAYHSTRALTPRHPRHRVVTAAYAAVTTRWRGWRGGNARVEG</sequence>
<dbReference type="EMBL" id="JAAXMD010000335">
    <property type="protein sequence ID" value="NKQ27889.1"/>
    <property type="molecule type" value="Genomic_DNA"/>
</dbReference>
<proteinExistence type="predicted"/>
<gene>
    <name evidence="1" type="ORF">HF200_26665</name>
</gene>
<feature type="non-terminal residue" evidence="1">
    <location>
        <position position="75"/>
    </location>
</feature>
<keyword evidence="2" id="KW-1185">Reference proteome</keyword>
<evidence type="ECO:0000313" key="1">
    <source>
        <dbReference type="EMBL" id="NKQ27889.1"/>
    </source>
</evidence>
<reference evidence="1 2" key="1">
    <citation type="submission" date="2020-04" db="EMBL/GenBank/DDBJ databases">
        <title>Genome sequence of Streptomyces galbus strain I339.</title>
        <authorList>
            <person name="Silva E.A.N."/>
            <person name="Merces M."/>
            <person name="Castelo Branco A.P.O.T."/>
            <person name="Vasconcelos P.C."/>
            <person name="Costa N.P."/>
            <person name="Marinho G.C.S."/>
            <person name="Oliveira C.J.B."/>
            <person name="Araujo D."/>
            <person name="Rodrigues Junior V.S."/>
            <person name="Almeida R."/>
            <person name="Silva Filho U.R."/>
            <person name="Andrade A.S.A."/>
            <person name="Cibulski S.P."/>
        </authorList>
    </citation>
    <scope>NUCLEOTIDE SEQUENCE [LARGE SCALE GENOMIC DNA]</scope>
    <source>
        <strain evidence="1 2">I339</strain>
    </source>
</reference>
<protein>
    <submittedName>
        <fullName evidence="1">Uncharacterized protein</fullName>
    </submittedName>
</protein>
<name>A0ABX1IQI2_STRGB</name>
<accession>A0ABX1IQI2</accession>
<dbReference type="Proteomes" id="UP000744032">
    <property type="component" value="Unassembled WGS sequence"/>
</dbReference>
<organism evidence="1 2">
    <name type="scientific">Streptomyces galbus</name>
    <dbReference type="NCBI Taxonomy" id="33898"/>
    <lineage>
        <taxon>Bacteria</taxon>
        <taxon>Bacillati</taxon>
        <taxon>Actinomycetota</taxon>
        <taxon>Actinomycetes</taxon>
        <taxon>Kitasatosporales</taxon>
        <taxon>Streptomycetaceae</taxon>
        <taxon>Streptomyces</taxon>
    </lineage>
</organism>
<comment type="caution">
    <text evidence="1">The sequence shown here is derived from an EMBL/GenBank/DDBJ whole genome shotgun (WGS) entry which is preliminary data.</text>
</comment>
<evidence type="ECO:0000313" key="2">
    <source>
        <dbReference type="Proteomes" id="UP000744032"/>
    </source>
</evidence>